<dbReference type="RefSeq" id="WP_379188957.1">
    <property type="nucleotide sequence ID" value="NZ_JBHSOW010000052.1"/>
</dbReference>
<comment type="caution">
    <text evidence="2">The sequence shown here is derived from an EMBL/GenBank/DDBJ whole genome shotgun (WGS) entry which is preliminary data.</text>
</comment>
<feature type="domain" description="AB hydrolase-1" evidence="1">
    <location>
        <begin position="30"/>
        <end position="156"/>
    </location>
</feature>
<keyword evidence="3" id="KW-1185">Reference proteome</keyword>
<evidence type="ECO:0000313" key="3">
    <source>
        <dbReference type="Proteomes" id="UP001596047"/>
    </source>
</evidence>
<dbReference type="PANTHER" id="PTHR43798:SF33">
    <property type="entry name" value="HYDROLASE, PUTATIVE (AFU_ORTHOLOGUE AFUA_2G14860)-RELATED"/>
    <property type="match status" value="1"/>
</dbReference>
<reference evidence="3" key="1">
    <citation type="journal article" date="2019" name="Int. J. Syst. Evol. Microbiol.">
        <title>The Global Catalogue of Microorganisms (GCM) 10K type strain sequencing project: providing services to taxonomists for standard genome sequencing and annotation.</title>
        <authorList>
            <consortium name="The Broad Institute Genomics Platform"/>
            <consortium name="The Broad Institute Genome Sequencing Center for Infectious Disease"/>
            <person name="Wu L."/>
            <person name="Ma J."/>
        </authorList>
    </citation>
    <scope>NUCLEOTIDE SEQUENCE [LARGE SCALE GENOMIC DNA]</scope>
    <source>
        <strain evidence="3">CGMCC 1.3240</strain>
    </source>
</reference>
<sequence length="245" mass="27939">MVEILGEESFVELDGFKLFTKSFGVNRGYPTVVMDSGYGDYSKAWKAVIPDIASITKVFVYDRAGLGRSEKSPNPRTSKEIINELKHLLLKSNITPPYILVGHSFGGVNVRLYASEFPNDVVGVLLVDATPEEYRERFLPSMPREFQEAYNKQFIHESTFDEFMESLGQLKLKRHLGNIPLIIISAGKKDHYSPSSQELWHEMQRETLSISENSEFIIAYNSAHYIQNYEPSIIIDGIKRLLLKI</sequence>
<dbReference type="Proteomes" id="UP001596047">
    <property type="component" value="Unassembled WGS sequence"/>
</dbReference>
<protein>
    <submittedName>
        <fullName evidence="2">Alpha/beta fold hydrolase</fullName>
    </submittedName>
</protein>
<dbReference type="InterPro" id="IPR050266">
    <property type="entry name" value="AB_hydrolase_sf"/>
</dbReference>
<evidence type="ECO:0000313" key="2">
    <source>
        <dbReference type="EMBL" id="MFC5650403.1"/>
    </source>
</evidence>
<dbReference type="GO" id="GO:0016787">
    <property type="term" value="F:hydrolase activity"/>
    <property type="evidence" value="ECO:0007669"/>
    <property type="project" value="UniProtKB-KW"/>
</dbReference>
<dbReference type="PANTHER" id="PTHR43798">
    <property type="entry name" value="MONOACYLGLYCEROL LIPASE"/>
    <property type="match status" value="1"/>
</dbReference>
<name>A0ABW0VYW3_9BACL</name>
<dbReference type="Pfam" id="PF00561">
    <property type="entry name" value="Abhydrolase_1"/>
    <property type="match status" value="1"/>
</dbReference>
<dbReference type="InterPro" id="IPR000073">
    <property type="entry name" value="AB_hydrolase_1"/>
</dbReference>
<gene>
    <name evidence="2" type="ORF">ACFPYJ_14960</name>
</gene>
<dbReference type="SUPFAM" id="SSF53474">
    <property type="entry name" value="alpha/beta-Hydrolases"/>
    <property type="match status" value="1"/>
</dbReference>
<dbReference type="EMBL" id="JBHSOW010000052">
    <property type="protein sequence ID" value="MFC5650403.1"/>
    <property type="molecule type" value="Genomic_DNA"/>
</dbReference>
<evidence type="ECO:0000259" key="1">
    <source>
        <dbReference type="Pfam" id="PF00561"/>
    </source>
</evidence>
<accession>A0ABW0VYW3</accession>
<dbReference type="Gene3D" id="3.40.50.1820">
    <property type="entry name" value="alpha/beta hydrolase"/>
    <property type="match status" value="1"/>
</dbReference>
<organism evidence="2 3">
    <name type="scientific">Paenibacillus solisilvae</name>
    <dbReference type="NCBI Taxonomy" id="2486751"/>
    <lineage>
        <taxon>Bacteria</taxon>
        <taxon>Bacillati</taxon>
        <taxon>Bacillota</taxon>
        <taxon>Bacilli</taxon>
        <taxon>Bacillales</taxon>
        <taxon>Paenibacillaceae</taxon>
        <taxon>Paenibacillus</taxon>
    </lineage>
</organism>
<keyword evidence="2" id="KW-0378">Hydrolase</keyword>
<proteinExistence type="predicted"/>
<dbReference type="InterPro" id="IPR029058">
    <property type="entry name" value="AB_hydrolase_fold"/>
</dbReference>